<evidence type="ECO:0000256" key="3">
    <source>
        <dbReference type="ARBA" id="ARBA00022475"/>
    </source>
</evidence>
<dbReference type="eggNOG" id="COG3104">
    <property type="taxonomic scope" value="Bacteria"/>
</dbReference>
<dbReference type="InterPro" id="IPR011701">
    <property type="entry name" value="MFS"/>
</dbReference>
<dbReference type="Proteomes" id="UP000003987">
    <property type="component" value="Unassembled WGS sequence"/>
</dbReference>
<evidence type="ECO:0000256" key="5">
    <source>
        <dbReference type="ARBA" id="ARBA00022989"/>
    </source>
</evidence>
<reference evidence="9 10" key="1">
    <citation type="submission" date="2009-06" db="EMBL/GenBank/DDBJ databases">
        <title>The Genome Sequence of Lactobacillus coleohominis strain 101-4-CHN.</title>
        <authorList>
            <consortium name="The Broad Institute Genome Sequencing Platform"/>
            <person name="Ward D."/>
            <person name="Young S.K."/>
            <person name="Zeng Q."/>
            <person name="Koehrsen M."/>
            <person name="Alvarado L."/>
            <person name="Berlin A."/>
            <person name="Borenstein D."/>
            <person name="Chen Z."/>
            <person name="Engels R."/>
            <person name="Freedman E."/>
            <person name="Gellesch M."/>
            <person name="Goldberg J."/>
            <person name="Griggs A."/>
            <person name="Gujja S."/>
            <person name="Heiman D."/>
            <person name="Hepburn T."/>
            <person name="Howarth C."/>
            <person name="Jen D."/>
            <person name="Larson L."/>
            <person name="Lewis B."/>
            <person name="Mehta T."/>
            <person name="Park D."/>
            <person name="Pearson M."/>
            <person name="Roberts A."/>
            <person name="Saif S."/>
            <person name="Shea T."/>
            <person name="Shenoy N."/>
            <person name="Sisk P."/>
            <person name="Stolte C."/>
            <person name="Sykes S."/>
            <person name="Walk T."/>
            <person name="White J."/>
            <person name="Yandava C."/>
            <person name="Liu Y."/>
            <person name="Xu Q."/>
            <person name="Lander E."/>
            <person name="Nusbaum C."/>
            <person name="Galagan J."/>
            <person name="Birren B."/>
        </authorList>
    </citation>
    <scope>NUCLEOTIDE SEQUENCE [LARGE SCALE GENOMIC DNA]</scope>
    <source>
        <strain evidence="9 10">101-4-CHN</strain>
    </source>
</reference>
<feature type="transmembrane region" description="Helical" evidence="7">
    <location>
        <begin position="73"/>
        <end position="90"/>
    </location>
</feature>
<feature type="transmembrane region" description="Helical" evidence="7">
    <location>
        <begin position="249"/>
        <end position="267"/>
    </location>
</feature>
<gene>
    <name evidence="9" type="ORF">HMPREF0501_01534</name>
</gene>
<keyword evidence="6 7" id="KW-0472">Membrane</keyword>
<dbReference type="HOGENOM" id="CLU_001265_60_4_9"/>
<feature type="transmembrane region" description="Helical" evidence="7">
    <location>
        <begin position="135"/>
        <end position="156"/>
    </location>
</feature>
<dbReference type="Pfam" id="PF07690">
    <property type="entry name" value="MFS_1"/>
    <property type="match status" value="1"/>
</dbReference>
<keyword evidence="3" id="KW-1003">Cell membrane</keyword>
<keyword evidence="5 7" id="KW-1133">Transmembrane helix</keyword>
<comment type="subcellular location">
    <subcellularLocation>
        <location evidence="1">Cell membrane</location>
        <topology evidence="1">Multi-pass membrane protein</topology>
    </subcellularLocation>
</comment>
<dbReference type="GO" id="GO:0022857">
    <property type="term" value="F:transmembrane transporter activity"/>
    <property type="evidence" value="ECO:0007669"/>
    <property type="project" value="InterPro"/>
</dbReference>
<dbReference type="InterPro" id="IPR036259">
    <property type="entry name" value="MFS_trans_sf"/>
</dbReference>
<keyword evidence="2" id="KW-0813">Transport</keyword>
<protein>
    <submittedName>
        <fullName evidence="9">Transporter, major facilitator family protein</fullName>
    </submittedName>
</protein>
<sequence length="327" mass="37220">MNKGIKLHWLLIGVFLVNFGNSFVWPLTTVYIHDQLHQSLTIAGLVILCYSGANVVGSYIAGILFDRYNPRTLMIEGLIGAVITMFVLVWKSNWPIYPVMLTLVGFFNGWLVTLHNSYGTMVKGHDGRFVFNMIYFSNNLGMVFATSVVGPLYQFARNHVGPLFLLTGLLYLFFILIVAKFYRVQVSRQRTAAVDEKEIVRDKTTKLPVPNLITIWTMFIAMVIIWIAYSQWSSNMSVYVTNHGISMTLYSLLWTINGLMVVLLQPLMNIVNQYVKNDYLKIYVGICGIMMSFVVLVFAKQYWWFVLGMVVLTLGGNYGFPNGTCRS</sequence>
<dbReference type="InterPro" id="IPR020846">
    <property type="entry name" value="MFS_dom"/>
</dbReference>
<dbReference type="RefSeq" id="WP_006917476.1">
    <property type="nucleotide sequence ID" value="NZ_GG698806.1"/>
</dbReference>
<feature type="transmembrane region" description="Helical" evidence="7">
    <location>
        <begin position="279"/>
        <end position="296"/>
    </location>
</feature>
<evidence type="ECO:0000313" key="9">
    <source>
        <dbReference type="EMBL" id="EEU29740.1"/>
    </source>
</evidence>
<dbReference type="PROSITE" id="PS50850">
    <property type="entry name" value="MFS"/>
    <property type="match status" value="1"/>
</dbReference>
<evidence type="ECO:0000256" key="7">
    <source>
        <dbReference type="SAM" id="Phobius"/>
    </source>
</evidence>
<dbReference type="AlphaFoldDB" id="C7XXI9"/>
<dbReference type="PANTHER" id="PTHR23517">
    <property type="entry name" value="RESISTANCE PROTEIN MDTM, PUTATIVE-RELATED-RELATED"/>
    <property type="match status" value="1"/>
</dbReference>
<keyword evidence="4 7" id="KW-0812">Transmembrane</keyword>
<dbReference type="EMBL" id="GG698806">
    <property type="protein sequence ID" value="EEU29740.1"/>
    <property type="molecule type" value="Genomic_DNA"/>
</dbReference>
<feature type="domain" description="Major facilitator superfamily (MFS) profile" evidence="8">
    <location>
        <begin position="1"/>
        <end position="186"/>
    </location>
</feature>
<evidence type="ECO:0000313" key="10">
    <source>
        <dbReference type="Proteomes" id="UP000003987"/>
    </source>
</evidence>
<evidence type="ECO:0000256" key="1">
    <source>
        <dbReference type="ARBA" id="ARBA00004651"/>
    </source>
</evidence>
<dbReference type="SUPFAM" id="SSF103473">
    <property type="entry name" value="MFS general substrate transporter"/>
    <property type="match status" value="1"/>
</dbReference>
<feature type="transmembrane region" description="Helical" evidence="7">
    <location>
        <begin position="96"/>
        <end position="114"/>
    </location>
</feature>
<feature type="transmembrane region" description="Helical" evidence="7">
    <location>
        <begin position="40"/>
        <end position="61"/>
    </location>
</feature>
<feature type="transmembrane region" description="Helical" evidence="7">
    <location>
        <begin position="302"/>
        <end position="320"/>
    </location>
</feature>
<feature type="transmembrane region" description="Helical" evidence="7">
    <location>
        <begin position="209"/>
        <end position="229"/>
    </location>
</feature>
<feature type="transmembrane region" description="Helical" evidence="7">
    <location>
        <begin position="7"/>
        <end position="28"/>
    </location>
</feature>
<dbReference type="Gene3D" id="1.20.1250.20">
    <property type="entry name" value="MFS general substrate transporter like domains"/>
    <property type="match status" value="2"/>
</dbReference>
<proteinExistence type="predicted"/>
<evidence type="ECO:0000256" key="6">
    <source>
        <dbReference type="ARBA" id="ARBA00023136"/>
    </source>
</evidence>
<dbReference type="GO" id="GO:0005886">
    <property type="term" value="C:plasma membrane"/>
    <property type="evidence" value="ECO:0007669"/>
    <property type="project" value="UniProtKB-SubCell"/>
</dbReference>
<evidence type="ECO:0000256" key="2">
    <source>
        <dbReference type="ARBA" id="ARBA00022448"/>
    </source>
</evidence>
<organism evidence="9 10">
    <name type="scientific">Limosilactobacillus coleohominis 101-4-CHN</name>
    <dbReference type="NCBI Taxonomy" id="575594"/>
    <lineage>
        <taxon>Bacteria</taxon>
        <taxon>Bacillati</taxon>
        <taxon>Bacillota</taxon>
        <taxon>Bacilli</taxon>
        <taxon>Lactobacillales</taxon>
        <taxon>Lactobacillaceae</taxon>
        <taxon>Limosilactobacillus</taxon>
    </lineage>
</organism>
<accession>C7XXI9</accession>
<name>C7XXI9_9LACO</name>
<evidence type="ECO:0000256" key="4">
    <source>
        <dbReference type="ARBA" id="ARBA00022692"/>
    </source>
</evidence>
<feature type="transmembrane region" description="Helical" evidence="7">
    <location>
        <begin position="162"/>
        <end position="182"/>
    </location>
</feature>
<keyword evidence="10" id="KW-1185">Reference proteome</keyword>
<dbReference type="PANTHER" id="PTHR23517:SF10">
    <property type="entry name" value="MAJOR FACILITATOR SUPERFAMILY (MFS) PROFILE DOMAIN-CONTAINING PROTEIN"/>
    <property type="match status" value="1"/>
</dbReference>
<dbReference type="InterPro" id="IPR050171">
    <property type="entry name" value="MFS_Transporters"/>
</dbReference>
<dbReference type="STRING" id="575594.HMPREF0501_01534"/>
<evidence type="ECO:0000259" key="8">
    <source>
        <dbReference type="PROSITE" id="PS50850"/>
    </source>
</evidence>